<keyword evidence="6 8" id="KW-0460">Magnesium</keyword>
<dbReference type="Pfam" id="PF04029">
    <property type="entry name" value="2-ph_phosp"/>
    <property type="match status" value="1"/>
</dbReference>
<dbReference type="RefSeq" id="WP_013916382.1">
    <property type="nucleotide sequence ID" value="NC_015690.1"/>
</dbReference>
<dbReference type="PATRIC" id="fig|1036673.3.peg.2419"/>
<evidence type="ECO:0000256" key="7">
    <source>
        <dbReference type="ARBA" id="ARBA00033711"/>
    </source>
</evidence>
<dbReference type="PANTHER" id="PTHR37311:SF1">
    <property type="entry name" value="2-PHOSPHOSULFOLACTATE PHOSPHATASE-RELATED"/>
    <property type="match status" value="1"/>
</dbReference>
<reference evidence="9 10" key="2">
    <citation type="journal article" date="2013" name="Genome Announc.">
        <title>Genome Sequence of Growth-Improving Paenibacillus mucilaginosus Strain KNP414.</title>
        <authorList>
            <person name="Lu J.J."/>
            <person name="Wang J.F."/>
            <person name="Hu X.F."/>
        </authorList>
    </citation>
    <scope>NUCLEOTIDE SEQUENCE [LARGE SCALE GENOMIC DNA]</scope>
    <source>
        <strain evidence="9 10">KNP414</strain>
    </source>
</reference>
<accession>F8F5P8</accession>
<protein>
    <recommendedName>
        <fullName evidence="4 8">Probable 2-phosphosulfolactate phosphatase</fullName>
        <ecNumber evidence="3 8">3.1.3.71</ecNumber>
    </recommendedName>
</protein>
<evidence type="ECO:0000313" key="9">
    <source>
        <dbReference type="EMBL" id="AEI41221.1"/>
    </source>
</evidence>
<evidence type="ECO:0000256" key="8">
    <source>
        <dbReference type="HAMAP-Rule" id="MF_00490"/>
    </source>
</evidence>
<dbReference type="HAMAP" id="MF_00490">
    <property type="entry name" value="ComB"/>
    <property type="match status" value="1"/>
</dbReference>
<dbReference type="FunFam" id="3.90.1560.10:FF:000001">
    <property type="entry name" value="Probable 2-phosphosulfolactate phosphatase"/>
    <property type="match status" value="1"/>
</dbReference>
<dbReference type="GO" id="GO:0050545">
    <property type="term" value="F:sulfopyruvate decarboxylase activity"/>
    <property type="evidence" value="ECO:0007669"/>
    <property type="project" value="TreeGrafter"/>
</dbReference>
<comment type="similarity">
    <text evidence="2 8">Belongs to the ComB family.</text>
</comment>
<evidence type="ECO:0000313" key="10">
    <source>
        <dbReference type="Proteomes" id="UP000006620"/>
    </source>
</evidence>
<evidence type="ECO:0000256" key="5">
    <source>
        <dbReference type="ARBA" id="ARBA00022801"/>
    </source>
</evidence>
<evidence type="ECO:0000256" key="4">
    <source>
        <dbReference type="ARBA" id="ARBA00021948"/>
    </source>
</evidence>
<dbReference type="EC" id="3.1.3.71" evidence="3 8"/>
<dbReference type="InterPro" id="IPR036702">
    <property type="entry name" value="ComB-like_sf"/>
</dbReference>
<organism evidence="9 10">
    <name type="scientific">Paenibacillus mucilaginosus (strain KNP414)</name>
    <dbReference type="NCBI Taxonomy" id="1036673"/>
    <lineage>
        <taxon>Bacteria</taxon>
        <taxon>Bacillati</taxon>
        <taxon>Bacillota</taxon>
        <taxon>Bacilli</taxon>
        <taxon>Bacillales</taxon>
        <taxon>Paenibacillaceae</taxon>
        <taxon>Paenibacillus</taxon>
    </lineage>
</organism>
<sequence length="248" mass="26207">MNISVIPTIQEARVEELRRKTVIVIDVLRATSTMLAALASGCRAVIPVETVEQAKELQLPGHLLGGERGCRRIPGFDLGNSPLEYTPSVVGGSVLVMTTTNGTRAIRKAEQAGRILAGSLLNARACAGKALALGREIVILCSGTRDIFSLEDGLGAGAIVDELLSAYTGSGRQGDHLQVNDFGLAMLHAFRAANGNLEGALLACENGRRLVSLGFREDVAYCSRLNAIEAAPEIADGRLQLFPTLTSL</sequence>
<proteinExistence type="inferred from homology"/>
<dbReference type="SUPFAM" id="SSF142823">
    <property type="entry name" value="ComB-like"/>
    <property type="match status" value="1"/>
</dbReference>
<dbReference type="AlphaFoldDB" id="F8F5P8"/>
<dbReference type="GO" id="GO:0050532">
    <property type="term" value="F:2-phosphosulfolactate phosphatase activity"/>
    <property type="evidence" value="ECO:0007669"/>
    <property type="project" value="UniProtKB-UniRule"/>
</dbReference>
<evidence type="ECO:0000256" key="2">
    <source>
        <dbReference type="ARBA" id="ARBA00009997"/>
    </source>
</evidence>
<evidence type="ECO:0000256" key="3">
    <source>
        <dbReference type="ARBA" id="ARBA00012953"/>
    </source>
</evidence>
<dbReference type="GO" id="GO:0000287">
    <property type="term" value="F:magnesium ion binding"/>
    <property type="evidence" value="ECO:0007669"/>
    <property type="project" value="UniProtKB-UniRule"/>
</dbReference>
<comment type="catalytic activity">
    <reaction evidence="7 8">
        <text>(2R)-O-phospho-3-sulfolactate + H2O = (2R)-3-sulfolactate + phosphate</text>
        <dbReference type="Rhea" id="RHEA:23416"/>
        <dbReference type="ChEBI" id="CHEBI:15377"/>
        <dbReference type="ChEBI" id="CHEBI:15597"/>
        <dbReference type="ChEBI" id="CHEBI:43474"/>
        <dbReference type="ChEBI" id="CHEBI:58738"/>
        <dbReference type="EC" id="3.1.3.71"/>
    </reaction>
</comment>
<evidence type="ECO:0000256" key="6">
    <source>
        <dbReference type="ARBA" id="ARBA00022842"/>
    </source>
</evidence>
<dbReference type="Proteomes" id="UP000006620">
    <property type="component" value="Chromosome"/>
</dbReference>
<evidence type="ECO:0000256" key="1">
    <source>
        <dbReference type="ARBA" id="ARBA00001946"/>
    </source>
</evidence>
<comment type="cofactor">
    <cofactor evidence="1 8">
        <name>Mg(2+)</name>
        <dbReference type="ChEBI" id="CHEBI:18420"/>
    </cofactor>
</comment>
<dbReference type="InterPro" id="IPR005238">
    <property type="entry name" value="ComB-like"/>
</dbReference>
<reference evidence="10" key="1">
    <citation type="submission" date="2011-06" db="EMBL/GenBank/DDBJ databases">
        <title>Complete genome sequence of Paenibacillus mucilaginosus KNP414.</title>
        <authorList>
            <person name="Wang J."/>
            <person name="Hu S."/>
            <person name="Hu X."/>
            <person name="Zhang B."/>
            <person name="Dong D."/>
            <person name="Zhang S."/>
            <person name="Zhao K."/>
            <person name="Wu D."/>
        </authorList>
    </citation>
    <scope>NUCLEOTIDE SEQUENCE [LARGE SCALE GENOMIC DNA]</scope>
    <source>
        <strain evidence="10">KNP414</strain>
    </source>
</reference>
<dbReference type="KEGG" id="pms:KNP414_02660"/>
<gene>
    <name evidence="8" type="primary">comB</name>
    <name evidence="9" type="ordered locus">KNP414_02660</name>
</gene>
<keyword evidence="5 8" id="KW-0378">Hydrolase</keyword>
<dbReference type="PANTHER" id="PTHR37311">
    <property type="entry name" value="2-PHOSPHOSULFOLACTATE PHOSPHATASE-RELATED"/>
    <property type="match status" value="1"/>
</dbReference>
<name>F8F5P8_PAEMK</name>
<dbReference type="HOGENOM" id="CLU_070028_0_0_9"/>
<dbReference type="Gene3D" id="3.90.1560.10">
    <property type="entry name" value="ComB-like"/>
    <property type="match status" value="1"/>
</dbReference>
<dbReference type="EMBL" id="CP002869">
    <property type="protein sequence ID" value="AEI41221.1"/>
    <property type="molecule type" value="Genomic_DNA"/>
</dbReference>